<keyword evidence="5" id="KW-1185">Reference proteome</keyword>
<dbReference type="InterPro" id="IPR029063">
    <property type="entry name" value="SAM-dependent_MTases_sf"/>
</dbReference>
<dbReference type="RefSeq" id="XP_038976564.1">
    <property type="nucleotide sequence ID" value="XM_039120636.1"/>
</dbReference>
<reference evidence="6" key="1">
    <citation type="submission" date="2025-08" db="UniProtKB">
        <authorList>
            <consortium name="RefSeq"/>
        </authorList>
    </citation>
    <scope>IDENTIFICATION</scope>
    <source>
        <tissue evidence="6">Young leaves</tissue>
    </source>
</reference>
<sequence length="100" mass="11355">MLEDGFTKPNTIIAQVFRTKKDNLFDFALVDADKLNYGKYHERLLKLVKVGGVIAYDNTLWSGSVAVPVNPSYPEEFIEVRNLQVKFNDFLAADSRIDIS</sequence>
<dbReference type="PROSITE" id="PS51682">
    <property type="entry name" value="SAM_OMT_I"/>
    <property type="match status" value="1"/>
</dbReference>
<keyword evidence="1" id="KW-0489">Methyltransferase</keyword>
<dbReference type="OrthoDB" id="10251242at2759"/>
<dbReference type="InterPro" id="IPR002935">
    <property type="entry name" value="SAM_O-MeTrfase"/>
</dbReference>
<dbReference type="Pfam" id="PF01596">
    <property type="entry name" value="Methyltransf_3"/>
    <property type="match status" value="1"/>
</dbReference>
<dbReference type="GO" id="GO:0008757">
    <property type="term" value="F:S-adenosylmethionine-dependent methyltransferase activity"/>
    <property type="evidence" value="ECO:0007669"/>
    <property type="project" value="TreeGrafter"/>
</dbReference>
<evidence type="ECO:0000256" key="3">
    <source>
        <dbReference type="ARBA" id="ARBA00022691"/>
    </source>
</evidence>
<evidence type="ECO:0000256" key="4">
    <source>
        <dbReference type="ARBA" id="ARBA00023453"/>
    </source>
</evidence>
<dbReference type="KEGG" id="pda:120107376"/>
<dbReference type="GeneID" id="120107376"/>
<keyword evidence="3" id="KW-0949">S-adenosyl-L-methionine</keyword>
<dbReference type="AlphaFoldDB" id="A0A8B8ZZ56"/>
<dbReference type="GO" id="GO:0032259">
    <property type="term" value="P:methylation"/>
    <property type="evidence" value="ECO:0007669"/>
    <property type="project" value="UniProtKB-KW"/>
</dbReference>
<dbReference type="InterPro" id="IPR050362">
    <property type="entry name" value="Cation-dep_OMT"/>
</dbReference>
<dbReference type="PANTHER" id="PTHR10509:SF81">
    <property type="entry name" value="CAFFEOYL-COA O-METHYLTRANSFERASE 1"/>
    <property type="match status" value="1"/>
</dbReference>
<evidence type="ECO:0000256" key="1">
    <source>
        <dbReference type="ARBA" id="ARBA00022603"/>
    </source>
</evidence>
<proteinExistence type="inferred from homology"/>
<dbReference type="SUPFAM" id="SSF53335">
    <property type="entry name" value="S-adenosyl-L-methionine-dependent methyltransferases"/>
    <property type="match status" value="1"/>
</dbReference>
<accession>A0A8B8ZZ56</accession>
<evidence type="ECO:0000256" key="2">
    <source>
        <dbReference type="ARBA" id="ARBA00022679"/>
    </source>
</evidence>
<name>A0A8B8ZZ56_PHODC</name>
<dbReference type="PANTHER" id="PTHR10509">
    <property type="entry name" value="O-METHYLTRANSFERASE-RELATED"/>
    <property type="match status" value="1"/>
</dbReference>
<evidence type="ECO:0000313" key="5">
    <source>
        <dbReference type="Proteomes" id="UP000228380"/>
    </source>
</evidence>
<comment type="similarity">
    <text evidence="4">Belongs to the class I-like SAM-binding methyltransferase superfamily. Cation-dependent O-methyltransferase family.</text>
</comment>
<evidence type="ECO:0000313" key="6">
    <source>
        <dbReference type="RefSeq" id="XP_038976564.1"/>
    </source>
</evidence>
<gene>
    <name evidence="6" type="primary">LOC120107376</name>
</gene>
<dbReference type="Gene3D" id="3.40.50.150">
    <property type="entry name" value="Vaccinia Virus protein VP39"/>
    <property type="match status" value="1"/>
</dbReference>
<dbReference type="GO" id="GO:0008171">
    <property type="term" value="F:O-methyltransferase activity"/>
    <property type="evidence" value="ECO:0007669"/>
    <property type="project" value="InterPro"/>
</dbReference>
<protein>
    <submittedName>
        <fullName evidence="6">Norbelladine 4'-O-methyltransferase 2-like</fullName>
    </submittedName>
</protein>
<dbReference type="Proteomes" id="UP000228380">
    <property type="component" value="Unplaced"/>
</dbReference>
<organism evidence="5 6">
    <name type="scientific">Phoenix dactylifera</name>
    <name type="common">Date palm</name>
    <dbReference type="NCBI Taxonomy" id="42345"/>
    <lineage>
        <taxon>Eukaryota</taxon>
        <taxon>Viridiplantae</taxon>
        <taxon>Streptophyta</taxon>
        <taxon>Embryophyta</taxon>
        <taxon>Tracheophyta</taxon>
        <taxon>Spermatophyta</taxon>
        <taxon>Magnoliopsida</taxon>
        <taxon>Liliopsida</taxon>
        <taxon>Arecaceae</taxon>
        <taxon>Coryphoideae</taxon>
        <taxon>Phoeniceae</taxon>
        <taxon>Phoenix</taxon>
    </lineage>
</organism>
<keyword evidence="2" id="KW-0808">Transferase</keyword>